<evidence type="ECO:0000256" key="3">
    <source>
        <dbReference type="ARBA" id="ARBA00023125"/>
    </source>
</evidence>
<reference evidence="8" key="1">
    <citation type="submission" date="2015-12" db="EMBL/GenBank/DDBJ databases">
        <authorList>
            <person name="Lauer A."/>
            <person name="Humrighouse B."/>
            <person name="Loparev V."/>
            <person name="Shewmaker P.L."/>
            <person name="Whitney A.M."/>
            <person name="McLaughlin R.W."/>
        </authorList>
    </citation>
    <scope>NUCLEOTIDE SEQUENCE [LARGE SCALE GENOMIC DNA]</scope>
    <source>
        <strain evidence="8">LMG 26678</strain>
    </source>
</reference>
<name>A0A0U2WUM5_9ENTE</name>
<dbReference type="SUPFAM" id="SSF55136">
    <property type="entry name" value="Probable bacterial effector-binding domain"/>
    <property type="match status" value="1"/>
</dbReference>
<evidence type="ECO:0000313" key="8">
    <source>
        <dbReference type="Proteomes" id="UP000067523"/>
    </source>
</evidence>
<dbReference type="Gene3D" id="1.10.1660.10">
    <property type="match status" value="1"/>
</dbReference>
<evidence type="ECO:0000256" key="4">
    <source>
        <dbReference type="ARBA" id="ARBA00023163"/>
    </source>
</evidence>
<dbReference type="EMBL" id="CP013655">
    <property type="protein sequence ID" value="ALS37305.1"/>
    <property type="molecule type" value="Genomic_DNA"/>
</dbReference>
<dbReference type="Proteomes" id="UP000067523">
    <property type="component" value="Chromosome"/>
</dbReference>
<accession>A0A0U2WUM5</accession>
<dbReference type="Pfam" id="PF06445">
    <property type="entry name" value="GyrI-like"/>
    <property type="match status" value="1"/>
</dbReference>
<protein>
    <submittedName>
        <fullName evidence="7">MerR family transcriptional regulator</fullName>
    </submittedName>
</protein>
<dbReference type="InterPro" id="IPR000551">
    <property type="entry name" value="MerR-type_HTH_dom"/>
</dbReference>
<evidence type="ECO:0000313" key="7">
    <source>
        <dbReference type="EMBL" id="ALS37305.1"/>
    </source>
</evidence>
<feature type="coiled-coil region" evidence="5">
    <location>
        <begin position="55"/>
        <end position="106"/>
    </location>
</feature>
<dbReference type="CDD" id="cd01107">
    <property type="entry name" value="HTH_BmrR"/>
    <property type="match status" value="1"/>
</dbReference>
<dbReference type="InterPro" id="IPR010499">
    <property type="entry name" value="AraC_E-bd"/>
</dbReference>
<dbReference type="Pfam" id="PF13411">
    <property type="entry name" value="MerR_1"/>
    <property type="match status" value="1"/>
</dbReference>
<gene>
    <name evidence="7" type="ORF">ATZ35_09080</name>
</gene>
<dbReference type="SUPFAM" id="SSF46955">
    <property type="entry name" value="Putative DNA-binding domain"/>
    <property type="match status" value="1"/>
</dbReference>
<keyword evidence="3" id="KW-0238">DNA-binding</keyword>
<sequence>MLSIGDFSKVSQVTPKTLRYYDEINLLKPTSTDVKSGYRYYDVSQLETILLIKRLKEYTFSLEEIKQVLESKQDQELLQVTINKKKKEISQKMQSYSRLLERITDDLSILERGNKIMSYLNTIEVKLTEVPEMNLLYLRKQMNVNEYGRYIGELFGRLTAEKFTPTGPPLTIYHSPDFDPENTDMELAVPIVEQNEQTRTFPVSLCAVSTYTGPYTELSSVYSKILKWIEEQGYIMNGAPFEIYQTDPNTTAPDKNIVEIYFPVAL</sequence>
<dbReference type="PANTHER" id="PTHR30204:SF69">
    <property type="entry name" value="MERR-FAMILY TRANSCRIPTIONAL REGULATOR"/>
    <property type="match status" value="1"/>
</dbReference>
<dbReference type="PROSITE" id="PS00552">
    <property type="entry name" value="HTH_MERR_1"/>
    <property type="match status" value="1"/>
</dbReference>
<dbReference type="STRING" id="118060.ATZ35_09080"/>
<feature type="domain" description="HTH merR-type" evidence="6">
    <location>
        <begin position="1"/>
        <end position="71"/>
    </location>
</feature>
<keyword evidence="5" id="KW-0175">Coiled coil</keyword>
<dbReference type="AlphaFoldDB" id="A0A0U2WUM5"/>
<keyword evidence="1" id="KW-0678">Repressor</keyword>
<dbReference type="RefSeq" id="WP_208926978.1">
    <property type="nucleotide sequence ID" value="NZ_CP013655.1"/>
</dbReference>
<dbReference type="InterPro" id="IPR047057">
    <property type="entry name" value="MerR_fam"/>
</dbReference>
<dbReference type="InterPro" id="IPR009061">
    <property type="entry name" value="DNA-bd_dom_put_sf"/>
</dbReference>
<dbReference type="InterPro" id="IPR011256">
    <property type="entry name" value="Reg_factor_effector_dom_sf"/>
</dbReference>
<proteinExistence type="predicted"/>
<dbReference type="PANTHER" id="PTHR30204">
    <property type="entry name" value="REDOX-CYCLING DRUG-SENSING TRANSCRIPTIONAL ACTIVATOR SOXR"/>
    <property type="match status" value="1"/>
</dbReference>
<dbReference type="KEGG" id="erx:ATZ35_09080"/>
<dbReference type="PROSITE" id="PS50937">
    <property type="entry name" value="HTH_MERR_2"/>
    <property type="match status" value="1"/>
</dbReference>
<keyword evidence="4" id="KW-0804">Transcription</keyword>
<evidence type="ECO:0000256" key="1">
    <source>
        <dbReference type="ARBA" id="ARBA00022491"/>
    </source>
</evidence>
<evidence type="ECO:0000259" key="6">
    <source>
        <dbReference type="PROSITE" id="PS50937"/>
    </source>
</evidence>
<keyword evidence="8" id="KW-1185">Reference proteome</keyword>
<organism evidence="7 8">
    <name type="scientific">Enterococcus rotai</name>
    <dbReference type="NCBI Taxonomy" id="118060"/>
    <lineage>
        <taxon>Bacteria</taxon>
        <taxon>Bacillati</taxon>
        <taxon>Bacillota</taxon>
        <taxon>Bacilli</taxon>
        <taxon>Lactobacillales</taxon>
        <taxon>Enterococcaceae</taxon>
        <taxon>Enterococcus</taxon>
    </lineage>
</organism>
<evidence type="ECO:0000256" key="5">
    <source>
        <dbReference type="SAM" id="Coils"/>
    </source>
</evidence>
<dbReference type="SMART" id="SM00871">
    <property type="entry name" value="AraC_E_bind"/>
    <property type="match status" value="1"/>
</dbReference>
<dbReference type="GO" id="GO:0003700">
    <property type="term" value="F:DNA-binding transcription factor activity"/>
    <property type="evidence" value="ECO:0007669"/>
    <property type="project" value="InterPro"/>
</dbReference>
<dbReference type="InterPro" id="IPR029442">
    <property type="entry name" value="GyrI-like"/>
</dbReference>
<dbReference type="GO" id="GO:0003677">
    <property type="term" value="F:DNA binding"/>
    <property type="evidence" value="ECO:0007669"/>
    <property type="project" value="UniProtKB-KW"/>
</dbReference>
<evidence type="ECO:0000256" key="2">
    <source>
        <dbReference type="ARBA" id="ARBA00023015"/>
    </source>
</evidence>
<dbReference type="SMART" id="SM00422">
    <property type="entry name" value="HTH_MERR"/>
    <property type="match status" value="1"/>
</dbReference>
<keyword evidence="2" id="KW-0805">Transcription regulation</keyword>
<dbReference type="Gene3D" id="3.20.80.10">
    <property type="entry name" value="Regulatory factor, effector binding domain"/>
    <property type="match status" value="1"/>
</dbReference>